<feature type="domain" description="BTB" evidence="1">
    <location>
        <begin position="22"/>
        <end position="86"/>
    </location>
</feature>
<proteinExistence type="predicted"/>
<accession>A0AAN8A5F4</accession>
<evidence type="ECO:0000313" key="3">
    <source>
        <dbReference type="Proteomes" id="UP001310594"/>
    </source>
</evidence>
<evidence type="ECO:0000313" key="2">
    <source>
        <dbReference type="EMBL" id="KAK5707795.1"/>
    </source>
</evidence>
<protein>
    <recommendedName>
        <fullName evidence="1">BTB domain-containing protein</fullName>
    </recommendedName>
</protein>
<comment type="caution">
    <text evidence="2">The sequence shown here is derived from an EMBL/GenBank/DDBJ whole genome shotgun (WGS) entry which is preliminary data.</text>
</comment>
<dbReference type="PANTHER" id="PTHR47843:SF5">
    <property type="entry name" value="BTB_POZ DOMAIN PROTEIN"/>
    <property type="match status" value="1"/>
</dbReference>
<dbReference type="EMBL" id="JAVRQU010000001">
    <property type="protein sequence ID" value="KAK5707795.1"/>
    <property type="molecule type" value="Genomic_DNA"/>
</dbReference>
<dbReference type="SUPFAM" id="SSF54695">
    <property type="entry name" value="POZ domain"/>
    <property type="match status" value="1"/>
</dbReference>
<dbReference type="Proteomes" id="UP001310594">
    <property type="component" value="Unassembled WGS sequence"/>
</dbReference>
<dbReference type="Pfam" id="PF00651">
    <property type="entry name" value="BTB"/>
    <property type="match status" value="1"/>
</dbReference>
<reference evidence="2" key="1">
    <citation type="submission" date="2023-08" db="EMBL/GenBank/DDBJ databases">
        <title>Black Yeasts Isolated from many extreme environments.</title>
        <authorList>
            <person name="Coleine C."/>
            <person name="Stajich J.E."/>
            <person name="Selbmann L."/>
        </authorList>
    </citation>
    <scope>NUCLEOTIDE SEQUENCE</scope>
    <source>
        <strain evidence="2">CCFEE 5810</strain>
    </source>
</reference>
<dbReference type="InterPro" id="IPR000210">
    <property type="entry name" value="BTB/POZ_dom"/>
</dbReference>
<evidence type="ECO:0000259" key="1">
    <source>
        <dbReference type="PROSITE" id="PS50097"/>
    </source>
</evidence>
<organism evidence="2 3">
    <name type="scientific">Elasticomyces elasticus</name>
    <dbReference type="NCBI Taxonomy" id="574655"/>
    <lineage>
        <taxon>Eukaryota</taxon>
        <taxon>Fungi</taxon>
        <taxon>Dikarya</taxon>
        <taxon>Ascomycota</taxon>
        <taxon>Pezizomycotina</taxon>
        <taxon>Dothideomycetes</taxon>
        <taxon>Dothideomycetidae</taxon>
        <taxon>Mycosphaerellales</taxon>
        <taxon>Teratosphaeriaceae</taxon>
        <taxon>Elasticomyces</taxon>
    </lineage>
</organism>
<dbReference type="AlphaFoldDB" id="A0AAN8A5F4"/>
<gene>
    <name evidence="2" type="ORF">LTR97_000333</name>
</gene>
<dbReference type="InterPro" id="IPR011333">
    <property type="entry name" value="SKP1/BTB/POZ_sf"/>
</dbReference>
<dbReference type="CDD" id="cd18186">
    <property type="entry name" value="BTB_POZ_ZBTB_KLHL-like"/>
    <property type="match status" value="1"/>
</dbReference>
<dbReference type="PROSITE" id="PS50097">
    <property type="entry name" value="BTB"/>
    <property type="match status" value="1"/>
</dbReference>
<name>A0AAN8A5F4_9PEZI</name>
<dbReference type="PANTHER" id="PTHR47843">
    <property type="entry name" value="BTB DOMAIN-CONTAINING PROTEIN-RELATED"/>
    <property type="match status" value="1"/>
</dbReference>
<sequence>MSGPIDTFKQGLADLYASGDFSDFEIVCGQRSFRVHKAVICAQSRYFRAPCGRQYAGDDDEESCDDPEAIKLMIDFFYHLDYAARPILPAVKIPKAMATASSTSLLQLSPFGSSGAPRPTVATGSQVPTATFGAQPTSFGSGFGSTGFGSVAAPQPLQQPAPQIFSVAPISDGNVLMHGKVFAAAVKYQVLALQDLAATKFAAAAKASWDHPTFAEAARVAYTTTTDDFRQLRDTVSSVLHQHKRLIDRASIESVVKATPDLHFELLRMARGLPAVSATRTTDEGLKCAECGIWLWYEQCQSCSTEYRGCCESRGGCHQCDL</sequence>
<dbReference type="Gene3D" id="3.30.710.10">
    <property type="entry name" value="Potassium Channel Kv1.1, Chain A"/>
    <property type="match status" value="1"/>
</dbReference>